<dbReference type="SUPFAM" id="SSF51197">
    <property type="entry name" value="Clavaminate synthase-like"/>
    <property type="match status" value="1"/>
</dbReference>
<feature type="compositionally biased region" description="Basic and acidic residues" evidence="3">
    <location>
        <begin position="371"/>
        <end position="381"/>
    </location>
</feature>
<gene>
    <name evidence="5" type="ORF">PG997_009445</name>
</gene>
<keyword evidence="2" id="KW-0408">Iron</keyword>
<evidence type="ECO:0000256" key="2">
    <source>
        <dbReference type="RuleBase" id="RU003682"/>
    </source>
</evidence>
<name>A0ABR1VVD3_9PEZI</name>
<keyword evidence="2" id="KW-0479">Metal-binding</keyword>
<sequence>MSFTEIPILDLALARDPATKPGFLADLRHALMEVGFLYLKNVGISDELFARVIKEGRSFFDIPTEEKLKIEMKNAPSFLGYSQLSAEITAGQIDHREQIDLSTEHPVPGPDAPRHHNLLAPNQWPSESVLPDFRPVFIEYMSRMGAVSVQFTSLIAEAVGLPPDAFDKYFDGPRQQHKLKIVKYPDVAELGLPSGPGSGAQQGQGVGPHKDSMLSSYLLQASAHRGLQVQNMRGQWIDCPPLEGTLVVAIGQGLEALTQGVCCSTTHRVLSPAAGAGARYSIPFFQGVRGDATFADLETVGVGTVPQDVRDQRREVLEANGGGRLDDVEFTFRGGGVAKTLGEATLRNRVKSHPDVGERWYPDILQDIREQQAREAREKNEGTGVVGKGADEATASQGQSHATNNPTTAAVEAH</sequence>
<evidence type="ECO:0000256" key="3">
    <source>
        <dbReference type="SAM" id="MobiDB-lite"/>
    </source>
</evidence>
<reference evidence="5 6" key="1">
    <citation type="submission" date="2023-01" db="EMBL/GenBank/DDBJ databases">
        <title>Analysis of 21 Apiospora genomes using comparative genomics revels a genus with tremendous synthesis potential of carbohydrate active enzymes and secondary metabolites.</title>
        <authorList>
            <person name="Sorensen T."/>
        </authorList>
    </citation>
    <scope>NUCLEOTIDE SEQUENCE [LARGE SCALE GENOMIC DNA]</scope>
    <source>
        <strain evidence="5 6">CBS 114990</strain>
    </source>
</reference>
<evidence type="ECO:0000259" key="4">
    <source>
        <dbReference type="PROSITE" id="PS51471"/>
    </source>
</evidence>
<feature type="compositionally biased region" description="Gly residues" evidence="3">
    <location>
        <begin position="194"/>
        <end position="206"/>
    </location>
</feature>
<dbReference type="PROSITE" id="PS51471">
    <property type="entry name" value="FE2OG_OXY"/>
    <property type="match status" value="1"/>
</dbReference>
<comment type="similarity">
    <text evidence="1 2">Belongs to the iron/ascorbate-dependent oxidoreductase family.</text>
</comment>
<dbReference type="PANTHER" id="PTHR47990">
    <property type="entry name" value="2-OXOGLUTARATE (2OG) AND FE(II)-DEPENDENT OXYGENASE SUPERFAMILY PROTEIN-RELATED"/>
    <property type="match status" value="1"/>
</dbReference>
<keyword evidence="2" id="KW-0560">Oxidoreductase</keyword>
<dbReference type="GeneID" id="92046820"/>
<keyword evidence="6" id="KW-1185">Reference proteome</keyword>
<dbReference type="InterPro" id="IPR027443">
    <property type="entry name" value="IPNS-like_sf"/>
</dbReference>
<evidence type="ECO:0000256" key="1">
    <source>
        <dbReference type="ARBA" id="ARBA00008056"/>
    </source>
</evidence>
<protein>
    <recommendedName>
        <fullName evidence="4">Fe2OG dioxygenase domain-containing protein</fullName>
    </recommendedName>
</protein>
<dbReference type="RefSeq" id="XP_066665722.1">
    <property type="nucleotide sequence ID" value="XM_066813760.1"/>
</dbReference>
<dbReference type="InterPro" id="IPR044861">
    <property type="entry name" value="IPNS-like_FE2OG_OXY"/>
</dbReference>
<feature type="region of interest" description="Disordered" evidence="3">
    <location>
        <begin position="192"/>
        <end position="211"/>
    </location>
</feature>
<dbReference type="Proteomes" id="UP001433268">
    <property type="component" value="Unassembled WGS sequence"/>
</dbReference>
<organism evidence="5 6">
    <name type="scientific">Apiospora hydei</name>
    <dbReference type="NCBI Taxonomy" id="1337664"/>
    <lineage>
        <taxon>Eukaryota</taxon>
        <taxon>Fungi</taxon>
        <taxon>Dikarya</taxon>
        <taxon>Ascomycota</taxon>
        <taxon>Pezizomycotina</taxon>
        <taxon>Sordariomycetes</taxon>
        <taxon>Xylariomycetidae</taxon>
        <taxon>Amphisphaeriales</taxon>
        <taxon>Apiosporaceae</taxon>
        <taxon>Apiospora</taxon>
    </lineage>
</organism>
<accession>A0ABR1VVD3</accession>
<evidence type="ECO:0000313" key="5">
    <source>
        <dbReference type="EMBL" id="KAK8074782.1"/>
    </source>
</evidence>
<dbReference type="Pfam" id="PF03171">
    <property type="entry name" value="2OG-FeII_Oxy"/>
    <property type="match status" value="1"/>
</dbReference>
<feature type="domain" description="Fe2OG dioxygenase" evidence="4">
    <location>
        <begin position="169"/>
        <end position="288"/>
    </location>
</feature>
<feature type="compositionally biased region" description="Polar residues" evidence="3">
    <location>
        <begin position="394"/>
        <end position="408"/>
    </location>
</feature>
<dbReference type="EMBL" id="JAQQWN010000007">
    <property type="protein sequence ID" value="KAK8074782.1"/>
    <property type="molecule type" value="Genomic_DNA"/>
</dbReference>
<feature type="region of interest" description="Disordered" evidence="3">
    <location>
        <begin position="371"/>
        <end position="414"/>
    </location>
</feature>
<proteinExistence type="inferred from homology"/>
<dbReference type="Pfam" id="PF14226">
    <property type="entry name" value="DIOX_N"/>
    <property type="match status" value="1"/>
</dbReference>
<comment type="caution">
    <text evidence="5">The sequence shown here is derived from an EMBL/GenBank/DDBJ whole genome shotgun (WGS) entry which is preliminary data.</text>
</comment>
<dbReference type="Gene3D" id="2.60.120.330">
    <property type="entry name" value="B-lactam Antibiotic, Isopenicillin N Synthase, Chain"/>
    <property type="match status" value="1"/>
</dbReference>
<dbReference type="InterPro" id="IPR050231">
    <property type="entry name" value="Iron_ascorbate_oxido_reductase"/>
</dbReference>
<dbReference type="InterPro" id="IPR026992">
    <property type="entry name" value="DIOX_N"/>
</dbReference>
<evidence type="ECO:0000313" key="6">
    <source>
        <dbReference type="Proteomes" id="UP001433268"/>
    </source>
</evidence>
<dbReference type="InterPro" id="IPR005123">
    <property type="entry name" value="Oxoglu/Fe-dep_dioxygenase_dom"/>
</dbReference>